<protein>
    <recommendedName>
        <fullName evidence="5">MtrB/PioB family decaheme-associated outer membrane protein</fullName>
    </recommendedName>
</protein>
<evidence type="ECO:0008006" key="5">
    <source>
        <dbReference type="Google" id="ProtNLM"/>
    </source>
</evidence>
<evidence type="ECO:0000313" key="3">
    <source>
        <dbReference type="EMBL" id="TGU71319.1"/>
    </source>
</evidence>
<keyword evidence="4" id="KW-1185">Reference proteome</keyword>
<dbReference type="RefSeq" id="WP_135870809.1">
    <property type="nucleotide sequence ID" value="NZ_SRSC01000003.1"/>
</dbReference>
<dbReference type="Gene3D" id="2.40.160.10">
    <property type="entry name" value="Porin"/>
    <property type="match status" value="1"/>
</dbReference>
<keyword evidence="2" id="KW-0732">Signal</keyword>
<name>A0A4S1CD51_9BACT</name>
<dbReference type="AlphaFoldDB" id="A0A4S1CD51"/>
<gene>
    <name evidence="3" type="ORF">E4633_13330</name>
</gene>
<reference evidence="3 4" key="1">
    <citation type="submission" date="2019-04" db="EMBL/GenBank/DDBJ databases">
        <title>Geobacter oryzae sp. nov., ferric-reducing bacteria isolated from paddy soil.</title>
        <authorList>
            <person name="Xu Z."/>
            <person name="Masuda Y."/>
            <person name="Itoh H."/>
            <person name="Senoo K."/>
        </authorList>
    </citation>
    <scope>NUCLEOTIDE SEQUENCE [LARGE SCALE GENOMIC DNA]</scope>
    <source>
        <strain evidence="3 4">Red111</strain>
    </source>
</reference>
<proteinExistence type="predicted"/>
<comment type="caution">
    <text evidence="3">The sequence shown here is derived from an EMBL/GenBank/DDBJ whole genome shotgun (WGS) entry which is preliminary data.</text>
</comment>
<evidence type="ECO:0000256" key="2">
    <source>
        <dbReference type="SAM" id="SignalP"/>
    </source>
</evidence>
<feature type="region of interest" description="Disordered" evidence="1">
    <location>
        <begin position="42"/>
        <end position="111"/>
    </location>
</feature>
<evidence type="ECO:0000313" key="4">
    <source>
        <dbReference type="Proteomes" id="UP000306416"/>
    </source>
</evidence>
<dbReference type="SUPFAM" id="SSF56935">
    <property type="entry name" value="Porins"/>
    <property type="match status" value="1"/>
</dbReference>
<organism evidence="3 4">
    <name type="scientific">Geomonas terrae</name>
    <dbReference type="NCBI Taxonomy" id="2562681"/>
    <lineage>
        <taxon>Bacteria</taxon>
        <taxon>Pseudomonadati</taxon>
        <taxon>Thermodesulfobacteriota</taxon>
        <taxon>Desulfuromonadia</taxon>
        <taxon>Geobacterales</taxon>
        <taxon>Geobacteraceae</taxon>
        <taxon>Geomonas</taxon>
    </lineage>
</organism>
<evidence type="ECO:0000256" key="1">
    <source>
        <dbReference type="SAM" id="MobiDB-lite"/>
    </source>
</evidence>
<dbReference type="InterPro" id="IPR023614">
    <property type="entry name" value="Porin_dom_sf"/>
</dbReference>
<accession>A0A4S1CD51</accession>
<feature type="chain" id="PRO_5020667944" description="MtrB/PioB family decaheme-associated outer membrane protein" evidence="2">
    <location>
        <begin position="29"/>
        <end position="761"/>
    </location>
</feature>
<feature type="signal peptide" evidence="2">
    <location>
        <begin position="1"/>
        <end position="28"/>
    </location>
</feature>
<sequence length="761" mass="83900">MVKTPLDLASTVLSPLLLLLVAAGGVSAAELDALPSGDLEKAAVSAKGTEPAKSVTAPDAVEPAQNPAAEEPGGDVTGSTPEGAGVSAAEPADEAVSQAAEEPAYVPEDERQVEVLERKGGSLGYNFVFGEDNRGRALEYGFLKSSRSGGLFYRHMEKDTNLELEGFYLNENDYHGDLLMDYRGDYRLHLRTESLYHNLDRDILFSPSFQGPRTDAPGSATYSAEQQDPQAHYGVSVVQDRADFRYRLHNFPLHLNLGYWRYTKEGTIQQRFADASFEGEANTVYARPRSIDQQIQEGRLGLDAHLGPVDLVYDFKIRYFEDRLPTPVATYTARNDIHGNLERLGGEQQHNENPDSRFFSHTLKLHTSLSGGLVGSASYSVDQRENLSDLSDVTGARHMKVYLQNAAGDVTYTPNREYTFALKYRRQELDNGNRGALLSVNFADPLQQVKAPLETTRNLVTGTVWYRPRHDLSFVGEYRGDFVNRDNVSDLPSPATWALPDHSATHTGSLAVYYRPFKGLRSSAQYSYASTDNPAYGASFKERQEGKLLLTYTGGRWGVSTHALIRHDRNDEVVHFVLNTLDPLDYSVMPLTSRHGSSENANVGAWWMPLPKLTVGLNYSYLHSEVEQPVFFTTVGVGSEADSQFSSSSHVYTVNVSYALGEQCDLSLMAQQIRSRASFSPAGFSSAAYSGSSTAGIGGITAQDTVISALSARGEYRFSRVLSTTLEYTLRDYDEKNSQNINYQTYNGMVHAIVAGLAAKW</sequence>
<dbReference type="Proteomes" id="UP000306416">
    <property type="component" value="Unassembled WGS sequence"/>
</dbReference>
<dbReference type="EMBL" id="SRSC01000003">
    <property type="protein sequence ID" value="TGU71319.1"/>
    <property type="molecule type" value="Genomic_DNA"/>
</dbReference>